<reference evidence="2" key="1">
    <citation type="journal article" date="2015" name="Nature">
        <title>Complex archaea that bridge the gap between prokaryotes and eukaryotes.</title>
        <authorList>
            <person name="Spang A."/>
            <person name="Saw J.H."/>
            <person name="Jorgensen S.L."/>
            <person name="Zaremba-Niedzwiedzka K."/>
            <person name="Martijn J."/>
            <person name="Lind A.E."/>
            <person name="van Eijk R."/>
            <person name="Schleper C."/>
            <person name="Guy L."/>
            <person name="Ettema T.J."/>
        </authorList>
    </citation>
    <scope>NUCLEOTIDE SEQUENCE</scope>
</reference>
<dbReference type="EMBL" id="LAZR01000401">
    <property type="protein sequence ID" value="KKN70500.1"/>
    <property type="molecule type" value="Genomic_DNA"/>
</dbReference>
<sequence>MAFADLTEEQKQARYAYNRDRRERIKQAAIVGGWEPQERVTLSEEERADRRQMHQIRRRKTMTAVYAELRSQGLSPAEADDELEELAGQVEFHGSDHFHPFTTLGPNYFDDAHVSARGVGRKKKRRRR</sequence>
<feature type="compositionally biased region" description="Basic residues" evidence="1">
    <location>
        <begin position="119"/>
        <end position="128"/>
    </location>
</feature>
<name>A0A0F9SN97_9ZZZZ</name>
<organism evidence="2">
    <name type="scientific">marine sediment metagenome</name>
    <dbReference type="NCBI Taxonomy" id="412755"/>
    <lineage>
        <taxon>unclassified sequences</taxon>
        <taxon>metagenomes</taxon>
        <taxon>ecological metagenomes</taxon>
    </lineage>
</organism>
<dbReference type="AlphaFoldDB" id="A0A0F9SN97"/>
<feature type="region of interest" description="Disordered" evidence="1">
    <location>
        <begin position="104"/>
        <end position="128"/>
    </location>
</feature>
<gene>
    <name evidence="2" type="ORF">LCGC14_0429300</name>
</gene>
<protein>
    <submittedName>
        <fullName evidence="2">Uncharacterized protein</fullName>
    </submittedName>
</protein>
<proteinExistence type="predicted"/>
<evidence type="ECO:0000256" key="1">
    <source>
        <dbReference type="SAM" id="MobiDB-lite"/>
    </source>
</evidence>
<comment type="caution">
    <text evidence="2">The sequence shown here is derived from an EMBL/GenBank/DDBJ whole genome shotgun (WGS) entry which is preliminary data.</text>
</comment>
<accession>A0A0F9SN97</accession>
<evidence type="ECO:0000313" key="2">
    <source>
        <dbReference type="EMBL" id="KKN70500.1"/>
    </source>
</evidence>